<dbReference type="InterPro" id="IPR051315">
    <property type="entry name" value="Bact_Chemotaxis_CheA"/>
</dbReference>
<gene>
    <name evidence="18" type="ORF">GCM10025791_11490</name>
</gene>
<keyword evidence="10" id="KW-0902">Two-component regulatory system</keyword>
<dbReference type="SUPFAM" id="SSF47226">
    <property type="entry name" value="Histidine-containing phosphotransfer domain, HPT domain"/>
    <property type="match status" value="1"/>
</dbReference>
<evidence type="ECO:0000259" key="16">
    <source>
        <dbReference type="PROSITE" id="PS50109"/>
    </source>
</evidence>
<dbReference type="GO" id="GO:0016020">
    <property type="term" value="C:membrane"/>
    <property type="evidence" value="ECO:0007669"/>
    <property type="project" value="UniProtKB-SubCell"/>
</dbReference>
<evidence type="ECO:0000256" key="15">
    <source>
        <dbReference type="SAM" id="Phobius"/>
    </source>
</evidence>
<dbReference type="PROSITE" id="PS50894">
    <property type="entry name" value="HPT"/>
    <property type="match status" value="1"/>
</dbReference>
<dbReference type="AlphaFoldDB" id="A0AAV3TZM8"/>
<keyword evidence="19" id="KW-1185">Reference proteome</keyword>
<keyword evidence="14" id="KW-0175">Coiled coil</keyword>
<dbReference type="SMART" id="SM00387">
    <property type="entry name" value="HATPase_c"/>
    <property type="match status" value="1"/>
</dbReference>
<protein>
    <recommendedName>
        <fullName evidence="4">Chemotaxis protein CheA</fullName>
        <ecNumber evidence="3">2.7.13.3</ecNumber>
    </recommendedName>
</protein>
<comment type="function">
    <text evidence="12">Involved in the transmission of sensory signals from the chemoreceptors to the flagellar motors. CheA is autophosphorylated; it can transfer its phosphate group to either CheB or CheY.</text>
</comment>
<dbReference type="InterPro" id="IPR036890">
    <property type="entry name" value="HATPase_C_sf"/>
</dbReference>
<dbReference type="EC" id="2.7.13.3" evidence="3"/>
<keyword evidence="11 15" id="KW-0472">Membrane</keyword>
<proteinExistence type="predicted"/>
<dbReference type="Gene3D" id="3.30.450.20">
    <property type="entry name" value="PAS domain"/>
    <property type="match status" value="1"/>
</dbReference>
<feature type="domain" description="HPt" evidence="17">
    <location>
        <begin position="377"/>
        <end position="484"/>
    </location>
</feature>
<dbReference type="PANTHER" id="PTHR43395:SF10">
    <property type="entry name" value="CHEMOTAXIS PROTEIN CHEA"/>
    <property type="match status" value="1"/>
</dbReference>
<dbReference type="EMBL" id="BAABLX010000007">
    <property type="protein sequence ID" value="GAA4935645.1"/>
    <property type="molecule type" value="Genomic_DNA"/>
</dbReference>
<evidence type="ECO:0000256" key="7">
    <source>
        <dbReference type="ARBA" id="ARBA00022692"/>
    </source>
</evidence>
<organism evidence="18 19">
    <name type="scientific">Halioxenophilus aromaticivorans</name>
    <dbReference type="NCBI Taxonomy" id="1306992"/>
    <lineage>
        <taxon>Bacteria</taxon>
        <taxon>Pseudomonadati</taxon>
        <taxon>Pseudomonadota</taxon>
        <taxon>Gammaproteobacteria</taxon>
        <taxon>Alteromonadales</taxon>
        <taxon>Alteromonadaceae</taxon>
        <taxon>Halioxenophilus</taxon>
    </lineage>
</organism>
<dbReference type="Pfam" id="PF13675">
    <property type="entry name" value="PilJ"/>
    <property type="match status" value="1"/>
</dbReference>
<keyword evidence="9 15" id="KW-1133">Transmembrane helix</keyword>
<dbReference type="PANTHER" id="PTHR43395">
    <property type="entry name" value="SENSOR HISTIDINE KINASE CHEA"/>
    <property type="match status" value="1"/>
</dbReference>
<evidence type="ECO:0000256" key="1">
    <source>
        <dbReference type="ARBA" id="ARBA00000085"/>
    </source>
</evidence>
<evidence type="ECO:0000256" key="8">
    <source>
        <dbReference type="ARBA" id="ARBA00022777"/>
    </source>
</evidence>
<evidence type="ECO:0000313" key="18">
    <source>
        <dbReference type="EMBL" id="GAA4935645.1"/>
    </source>
</evidence>
<feature type="transmembrane region" description="Helical" evidence="15">
    <location>
        <begin position="190"/>
        <end position="211"/>
    </location>
</feature>
<dbReference type="Proteomes" id="UP001409585">
    <property type="component" value="Unassembled WGS sequence"/>
</dbReference>
<evidence type="ECO:0000256" key="2">
    <source>
        <dbReference type="ARBA" id="ARBA00004141"/>
    </source>
</evidence>
<feature type="coiled-coil region" evidence="14">
    <location>
        <begin position="350"/>
        <end position="377"/>
    </location>
</feature>
<evidence type="ECO:0000259" key="17">
    <source>
        <dbReference type="PROSITE" id="PS50894"/>
    </source>
</evidence>
<dbReference type="SUPFAM" id="SSF55874">
    <property type="entry name" value="ATPase domain of HSP90 chaperone/DNA topoisomerase II/histidine kinase"/>
    <property type="match status" value="1"/>
</dbReference>
<dbReference type="InterPro" id="IPR008207">
    <property type="entry name" value="Sig_transdc_His_kin_Hpt_dom"/>
</dbReference>
<dbReference type="InterPro" id="IPR005467">
    <property type="entry name" value="His_kinase_dom"/>
</dbReference>
<dbReference type="RefSeq" id="WP_345418429.1">
    <property type="nucleotide sequence ID" value="NZ_AP031496.1"/>
</dbReference>
<keyword evidence="8" id="KW-0418">Kinase</keyword>
<evidence type="ECO:0000256" key="14">
    <source>
        <dbReference type="SAM" id="Coils"/>
    </source>
</evidence>
<evidence type="ECO:0000256" key="4">
    <source>
        <dbReference type="ARBA" id="ARBA00021495"/>
    </source>
</evidence>
<evidence type="ECO:0000256" key="6">
    <source>
        <dbReference type="ARBA" id="ARBA00022679"/>
    </source>
</evidence>
<comment type="catalytic activity">
    <reaction evidence="1">
        <text>ATP + protein L-histidine = ADP + protein N-phospho-L-histidine.</text>
        <dbReference type="EC" id="2.7.13.3"/>
    </reaction>
</comment>
<evidence type="ECO:0000256" key="5">
    <source>
        <dbReference type="ARBA" id="ARBA00022553"/>
    </source>
</evidence>
<evidence type="ECO:0000256" key="11">
    <source>
        <dbReference type="ARBA" id="ARBA00023136"/>
    </source>
</evidence>
<dbReference type="FunFam" id="3.30.565.10:FF:000016">
    <property type="entry name" value="Chemotaxis protein CheA, putative"/>
    <property type="match status" value="1"/>
</dbReference>
<sequence length="699" mass="76986">MWAALGKYKSIVVSIALFLLLDASVLALNFYISFKIADDAVGVNLAGRQRMLSQRTVKSLYELDSAPVGSEAYQLALQELTLSYTLFDRTLTAFDRGGLTRGADGNEVLLKLVESADGRQAITDAKQLWAPYSAAIRAVINSADLGAAQTNLAQAISLAQANNVPLLGLMNQLTVDLEHVATSKATTLRYIQTAGISLAIINFLIIIFHFLSELRHNDRQLEAARQETEEILDTVSEGLFLMDDQHKIAGQHSASLPGMFGRESLSGTVFTELIKDLVKPKDLQTAERFIALLFRPDVKSNLIQDLNPLNEIELQIPDQNGGHRRCYLSFDFKRVLSDNEKNVLVTVKDITQSMLLAAELEQEKQRNEQQMEMLTGILHTNPEDLADFIAKSFASFERINKILKDQSKTLGSLGRKLEKIFVEVHSFKGDASALGLENFADYGHQFEKRIKELQDMDAISGNDFLGLAVHLEGLIKYTEDIKGIADKLAQFADVASAGGDNKAPQPASSGKWQKLKELAELVSQREDKQVHVTLTGLSEHPFGQGVEALVNDLCVQFIRNAVVHSIEAKPQREEARKPSYGRIDVQLVELPSGELELSVTDDGQGIDYEKIRKRAVQTPAWSQAGVQQWDQKQLMKLIFEPGFSTADSVTTDAGQGVGMNVIKQRIVDAGGKLKIHNRTGAGCKFVVTLPKAAESELAA</sequence>
<dbReference type="Gene3D" id="1.20.120.160">
    <property type="entry name" value="HPT domain"/>
    <property type="match status" value="1"/>
</dbReference>
<dbReference type="InterPro" id="IPR036641">
    <property type="entry name" value="HPT_dom_sf"/>
</dbReference>
<evidence type="ECO:0000313" key="19">
    <source>
        <dbReference type="Proteomes" id="UP001409585"/>
    </source>
</evidence>
<comment type="subcellular location">
    <subcellularLocation>
        <location evidence="2">Membrane</location>
        <topology evidence="2">Multi-pass membrane protein</topology>
    </subcellularLocation>
</comment>
<dbReference type="PRINTS" id="PR00344">
    <property type="entry name" value="BCTRLSENSOR"/>
</dbReference>
<name>A0AAV3TZM8_9ALTE</name>
<evidence type="ECO:0000256" key="3">
    <source>
        <dbReference type="ARBA" id="ARBA00012438"/>
    </source>
</evidence>
<keyword evidence="5 13" id="KW-0597">Phosphoprotein</keyword>
<dbReference type="GO" id="GO:0000155">
    <property type="term" value="F:phosphorelay sensor kinase activity"/>
    <property type="evidence" value="ECO:0007669"/>
    <property type="project" value="UniProtKB-ARBA"/>
</dbReference>
<feature type="modified residue" description="Phosphohistidine" evidence="13">
    <location>
        <position position="425"/>
    </location>
</feature>
<dbReference type="Gene3D" id="3.30.565.10">
    <property type="entry name" value="Histidine kinase-like ATPase, C-terminal domain"/>
    <property type="match status" value="1"/>
</dbReference>
<comment type="caution">
    <text evidence="18">The sequence shown here is derived from an EMBL/GenBank/DDBJ whole genome shotgun (WGS) entry which is preliminary data.</text>
</comment>
<dbReference type="InterPro" id="IPR004358">
    <property type="entry name" value="Sig_transdc_His_kin-like_C"/>
</dbReference>
<evidence type="ECO:0000256" key="9">
    <source>
        <dbReference type="ARBA" id="ARBA00022989"/>
    </source>
</evidence>
<dbReference type="Pfam" id="PF02518">
    <property type="entry name" value="HATPase_c"/>
    <property type="match status" value="1"/>
</dbReference>
<dbReference type="InterPro" id="IPR003594">
    <property type="entry name" value="HATPase_dom"/>
</dbReference>
<dbReference type="InterPro" id="IPR029095">
    <property type="entry name" value="NarX-like_N"/>
</dbReference>
<accession>A0AAV3TZM8</accession>
<evidence type="ECO:0000256" key="12">
    <source>
        <dbReference type="ARBA" id="ARBA00035100"/>
    </source>
</evidence>
<evidence type="ECO:0000256" key="13">
    <source>
        <dbReference type="PROSITE-ProRule" id="PRU00110"/>
    </source>
</evidence>
<dbReference type="PROSITE" id="PS50109">
    <property type="entry name" value="HIS_KIN"/>
    <property type="match status" value="1"/>
</dbReference>
<keyword evidence="7 15" id="KW-0812">Transmembrane</keyword>
<evidence type="ECO:0000256" key="10">
    <source>
        <dbReference type="ARBA" id="ARBA00023012"/>
    </source>
</evidence>
<keyword evidence="6" id="KW-0808">Transferase</keyword>
<feature type="domain" description="Histidine kinase" evidence="16">
    <location>
        <begin position="556"/>
        <end position="693"/>
    </location>
</feature>
<reference evidence="19" key="1">
    <citation type="journal article" date="2019" name="Int. J. Syst. Evol. Microbiol.">
        <title>The Global Catalogue of Microorganisms (GCM) 10K type strain sequencing project: providing services to taxonomists for standard genome sequencing and annotation.</title>
        <authorList>
            <consortium name="The Broad Institute Genomics Platform"/>
            <consortium name="The Broad Institute Genome Sequencing Center for Infectious Disease"/>
            <person name="Wu L."/>
            <person name="Ma J."/>
        </authorList>
    </citation>
    <scope>NUCLEOTIDE SEQUENCE [LARGE SCALE GENOMIC DNA]</scope>
    <source>
        <strain evidence="19">JCM 19134</strain>
    </source>
</reference>